<dbReference type="PANTHER" id="PTHR10328">
    <property type="entry name" value="PROTEIN MAX MYC-ASSOCIATED FACTOR X"/>
    <property type="match status" value="1"/>
</dbReference>
<dbReference type="PANTHER" id="PTHR10328:SF3">
    <property type="entry name" value="PROTEIN MAX"/>
    <property type="match status" value="1"/>
</dbReference>
<evidence type="ECO:0000256" key="4">
    <source>
        <dbReference type="ARBA" id="ARBA00023159"/>
    </source>
</evidence>
<dbReference type="Proteomes" id="UP000279307">
    <property type="component" value="Chromosome 12"/>
</dbReference>
<evidence type="ECO:0000256" key="7">
    <source>
        <dbReference type="SAM" id="MobiDB-lite"/>
    </source>
</evidence>
<evidence type="ECO:0000313" key="9">
    <source>
        <dbReference type="EMBL" id="EZA47837.1"/>
    </source>
</evidence>
<evidence type="ECO:0000256" key="2">
    <source>
        <dbReference type="ARBA" id="ARBA00023015"/>
    </source>
</evidence>
<dbReference type="EMBL" id="KK107770">
    <property type="protein sequence ID" value="EZA47837.1"/>
    <property type="molecule type" value="Genomic_DNA"/>
</dbReference>
<keyword evidence="2" id="KW-0805">Transcription regulation</keyword>
<evidence type="ECO:0000256" key="3">
    <source>
        <dbReference type="ARBA" id="ARBA00023125"/>
    </source>
</evidence>
<evidence type="ECO:0000313" key="10">
    <source>
        <dbReference type="EMBL" id="RLU16223.1"/>
    </source>
</evidence>
<dbReference type="GO" id="GO:0003677">
    <property type="term" value="F:DNA binding"/>
    <property type="evidence" value="ECO:0007669"/>
    <property type="project" value="UniProtKB-KW"/>
</dbReference>
<name>A0A026VVQ0_OOCBI</name>
<evidence type="ECO:0000256" key="1">
    <source>
        <dbReference type="ARBA" id="ARBA00007628"/>
    </source>
</evidence>
<dbReference type="GO" id="GO:0045944">
    <property type="term" value="P:positive regulation of transcription by RNA polymerase II"/>
    <property type="evidence" value="ECO:0007669"/>
    <property type="project" value="TreeGrafter"/>
</dbReference>
<dbReference type="GO" id="GO:0046983">
    <property type="term" value="F:protein dimerization activity"/>
    <property type="evidence" value="ECO:0007669"/>
    <property type="project" value="InterPro"/>
</dbReference>
<evidence type="ECO:0000259" key="8">
    <source>
        <dbReference type="PROSITE" id="PS50888"/>
    </source>
</evidence>
<reference evidence="10" key="3">
    <citation type="submission" date="2018-07" db="EMBL/GenBank/DDBJ databases">
        <authorList>
            <person name="Mckenzie S.K."/>
            <person name="Kronauer D.J.C."/>
        </authorList>
    </citation>
    <scope>NUCLEOTIDE SEQUENCE</scope>
    <source>
        <strain evidence="10">Clonal line C1</strain>
    </source>
</reference>
<keyword evidence="3" id="KW-0238">DNA-binding</keyword>
<comment type="similarity">
    <text evidence="1">Belongs to the MAX family.</text>
</comment>
<dbReference type="STRING" id="2015173.A0A026VVQ0"/>
<dbReference type="InterPro" id="IPR011598">
    <property type="entry name" value="bHLH_dom"/>
</dbReference>
<dbReference type="AlphaFoldDB" id="A0A026VVQ0"/>
<keyword evidence="11" id="KW-1185">Reference proteome</keyword>
<evidence type="ECO:0000256" key="5">
    <source>
        <dbReference type="ARBA" id="ARBA00023163"/>
    </source>
</evidence>
<dbReference type="InterPro" id="IPR036638">
    <property type="entry name" value="HLH_DNA-bd_sf"/>
</dbReference>
<evidence type="ECO:0000313" key="11">
    <source>
        <dbReference type="Proteomes" id="UP000053097"/>
    </source>
</evidence>
<organism evidence="9 11">
    <name type="scientific">Ooceraea biroi</name>
    <name type="common">Clonal raider ant</name>
    <name type="synonym">Cerapachys biroi</name>
    <dbReference type="NCBI Taxonomy" id="2015173"/>
    <lineage>
        <taxon>Eukaryota</taxon>
        <taxon>Metazoa</taxon>
        <taxon>Ecdysozoa</taxon>
        <taxon>Arthropoda</taxon>
        <taxon>Hexapoda</taxon>
        <taxon>Insecta</taxon>
        <taxon>Pterygota</taxon>
        <taxon>Neoptera</taxon>
        <taxon>Endopterygota</taxon>
        <taxon>Hymenoptera</taxon>
        <taxon>Apocrita</taxon>
        <taxon>Aculeata</taxon>
        <taxon>Formicoidea</taxon>
        <taxon>Formicidae</taxon>
        <taxon>Dorylinae</taxon>
        <taxon>Ooceraea</taxon>
    </lineage>
</organism>
<dbReference type="Gene3D" id="4.10.280.10">
    <property type="entry name" value="Helix-loop-helix DNA-binding domain"/>
    <property type="match status" value="1"/>
</dbReference>
<keyword evidence="4" id="KW-0010">Activator</keyword>
<dbReference type="GO" id="GO:0003700">
    <property type="term" value="F:DNA-binding transcription factor activity"/>
    <property type="evidence" value="ECO:0007669"/>
    <property type="project" value="TreeGrafter"/>
</dbReference>
<dbReference type="SUPFAM" id="SSF47459">
    <property type="entry name" value="HLH, helix-loop-helix DNA-binding domain"/>
    <property type="match status" value="1"/>
</dbReference>
<protein>
    <submittedName>
        <fullName evidence="9">Protein max</fullName>
    </submittedName>
</protein>
<dbReference type="GO" id="GO:0090575">
    <property type="term" value="C:RNA polymerase II transcription regulator complex"/>
    <property type="evidence" value="ECO:0007669"/>
    <property type="project" value="TreeGrafter"/>
</dbReference>
<reference evidence="10 12" key="2">
    <citation type="journal article" date="2018" name="Genome Res.">
        <title>The genomic architecture and molecular evolution of ant odorant receptors.</title>
        <authorList>
            <person name="McKenzie S.K."/>
            <person name="Kronauer D.J.C."/>
        </authorList>
    </citation>
    <scope>NUCLEOTIDE SEQUENCE [LARGE SCALE GENOMIC DNA]</scope>
    <source>
        <strain evidence="10">Clonal line C1</strain>
    </source>
</reference>
<dbReference type="PROSITE" id="PS50888">
    <property type="entry name" value="BHLH"/>
    <property type="match status" value="1"/>
</dbReference>
<dbReference type="EMBL" id="QOIP01000012">
    <property type="protein sequence ID" value="RLU16223.1"/>
    <property type="molecule type" value="Genomic_DNA"/>
</dbReference>
<feature type="region of interest" description="Disordered" evidence="7">
    <location>
        <begin position="1"/>
        <end position="104"/>
    </location>
</feature>
<dbReference type="Pfam" id="PF00010">
    <property type="entry name" value="HLH"/>
    <property type="match status" value="1"/>
</dbReference>
<proteinExistence type="inferred from homology"/>
<dbReference type="SMART" id="SM00353">
    <property type="entry name" value="HLH"/>
    <property type="match status" value="1"/>
</dbReference>
<evidence type="ECO:0000256" key="6">
    <source>
        <dbReference type="ARBA" id="ARBA00023242"/>
    </source>
</evidence>
<dbReference type="Proteomes" id="UP000053097">
    <property type="component" value="Unassembled WGS sequence"/>
</dbReference>
<evidence type="ECO:0000313" key="12">
    <source>
        <dbReference type="Proteomes" id="UP000279307"/>
    </source>
</evidence>
<dbReference type="OrthoDB" id="8964853at2759"/>
<reference evidence="9 11" key="1">
    <citation type="journal article" date="2014" name="Curr. Biol.">
        <title>The genome of the clonal raider ant Cerapachys biroi.</title>
        <authorList>
            <person name="Oxley P.R."/>
            <person name="Ji L."/>
            <person name="Fetter-Pruneda I."/>
            <person name="McKenzie S.K."/>
            <person name="Li C."/>
            <person name="Hu H."/>
            <person name="Zhang G."/>
            <person name="Kronauer D.J."/>
        </authorList>
    </citation>
    <scope>NUCLEOTIDE SEQUENCE [LARGE SCALE GENOMIC DNA]</scope>
</reference>
<feature type="compositionally biased region" description="Acidic residues" evidence="7">
    <location>
        <begin position="14"/>
        <end position="84"/>
    </location>
</feature>
<accession>A0A026VVQ0</accession>
<keyword evidence="5" id="KW-0804">Transcription</keyword>
<sequence>MSKCLKEYEIDVVSNEEDFDEDNTDDDEDNTDDDEDHTDDNDENNDENNEGNNDENDDENNDEDNNENIDEDIDDGDEDIDGDDFQTYSNNAQNFKAKKRAHHNALERKRRDNIKTCFLNLRGTLPALRKKRGVSRSQTLDAAITFGQTMPGIVQRDMQRLGNKKVECLSIIAKLRMLREAMRRGDFFNEELLNMDSPFIEEEIDLDESDPESSLSDLTDKEMEIQDIKY</sequence>
<feature type="domain" description="BHLH" evidence="8">
    <location>
        <begin position="98"/>
        <end position="150"/>
    </location>
</feature>
<keyword evidence="6" id="KW-0539">Nucleus</keyword>
<gene>
    <name evidence="10" type="ORF">DMN91_011983</name>
    <name evidence="9" type="ORF">X777_15156</name>
</gene>